<sequence length="484" mass="54267">MPSRWSKFGLFARLRERVKAANSKHAHQSDGTAGTAPATSLDQRPCPQQPEPDVAITTDTCTATAVRDFVDIDVPADDEAIDMSQRAQPGSSHASPAQLTPAASRLETLPSELRLQVLAHICDLDDLKSLILASPVFYQQYRLDRKHVLSRVLLSTLGSMLVDAHAVQRSATLYSPPRSLVPDAMRDFLHSYISLRFAGPELALEDCTLADLLDMAVFHQSVARPLSLKCAALFLQHLDPSLEVGSLSGAEQTRLLRALYRFQLYCNLFGQGPKPRRYRAVPMLDPTETLALFFSSLNPWEVEEIDCIYTLIRNKYDAVFDAPQCEGRSPFNPNIMININLGRPDRRLLREGTALRGIQLFSQVLATHNHEELVKTIQRYQVPCYTYEHVLSWATQHSRRALYASEGDLAEARREKLVFAGDTEDGPPLAWVIGWRGRYVNAYGPIIPAPLKAWGHVFWDRRRLIESKGKDEVLLTRDGQGQAT</sequence>
<name>A0AAN7HA66_9PEZI</name>
<feature type="compositionally biased region" description="Polar residues" evidence="1">
    <location>
        <begin position="29"/>
        <end position="42"/>
    </location>
</feature>
<evidence type="ECO:0000313" key="2">
    <source>
        <dbReference type="EMBL" id="KAK4242311.1"/>
    </source>
</evidence>
<comment type="caution">
    <text evidence="2">The sequence shown here is derived from an EMBL/GenBank/DDBJ whole genome shotgun (WGS) entry which is preliminary data.</text>
</comment>
<reference evidence="2" key="1">
    <citation type="journal article" date="2023" name="Mol. Phylogenet. Evol.">
        <title>Genome-scale phylogeny and comparative genomics of the fungal order Sordariales.</title>
        <authorList>
            <person name="Hensen N."/>
            <person name="Bonometti L."/>
            <person name="Westerberg I."/>
            <person name="Brannstrom I.O."/>
            <person name="Guillou S."/>
            <person name="Cros-Aarteil S."/>
            <person name="Calhoun S."/>
            <person name="Haridas S."/>
            <person name="Kuo A."/>
            <person name="Mondo S."/>
            <person name="Pangilinan J."/>
            <person name="Riley R."/>
            <person name="LaButti K."/>
            <person name="Andreopoulos B."/>
            <person name="Lipzen A."/>
            <person name="Chen C."/>
            <person name="Yan M."/>
            <person name="Daum C."/>
            <person name="Ng V."/>
            <person name="Clum A."/>
            <person name="Steindorff A."/>
            <person name="Ohm R.A."/>
            <person name="Martin F."/>
            <person name="Silar P."/>
            <person name="Natvig D.O."/>
            <person name="Lalanne C."/>
            <person name="Gautier V."/>
            <person name="Ament-Velasquez S.L."/>
            <person name="Kruys A."/>
            <person name="Hutchinson M.I."/>
            <person name="Powell A.J."/>
            <person name="Barry K."/>
            <person name="Miller A.N."/>
            <person name="Grigoriev I.V."/>
            <person name="Debuchy R."/>
            <person name="Gladieux P."/>
            <person name="Hiltunen Thoren M."/>
            <person name="Johannesson H."/>
        </authorList>
    </citation>
    <scope>NUCLEOTIDE SEQUENCE</scope>
    <source>
        <strain evidence="2">CBS 532.94</strain>
    </source>
</reference>
<keyword evidence="3" id="KW-1185">Reference proteome</keyword>
<dbReference type="Proteomes" id="UP001303760">
    <property type="component" value="Unassembled WGS sequence"/>
</dbReference>
<reference evidence="2" key="2">
    <citation type="submission" date="2023-05" db="EMBL/GenBank/DDBJ databases">
        <authorList>
            <consortium name="Lawrence Berkeley National Laboratory"/>
            <person name="Steindorff A."/>
            <person name="Hensen N."/>
            <person name="Bonometti L."/>
            <person name="Westerberg I."/>
            <person name="Brannstrom I.O."/>
            <person name="Guillou S."/>
            <person name="Cros-Aarteil S."/>
            <person name="Calhoun S."/>
            <person name="Haridas S."/>
            <person name="Kuo A."/>
            <person name="Mondo S."/>
            <person name="Pangilinan J."/>
            <person name="Riley R."/>
            <person name="Labutti K."/>
            <person name="Andreopoulos B."/>
            <person name="Lipzen A."/>
            <person name="Chen C."/>
            <person name="Yanf M."/>
            <person name="Daum C."/>
            <person name="Ng V."/>
            <person name="Clum A."/>
            <person name="Ohm R."/>
            <person name="Martin F."/>
            <person name="Silar P."/>
            <person name="Natvig D."/>
            <person name="Lalanne C."/>
            <person name="Gautier V."/>
            <person name="Ament-Velasquez S.L."/>
            <person name="Kruys A."/>
            <person name="Hutchinson M.I."/>
            <person name="Powell A.J."/>
            <person name="Barry K."/>
            <person name="Miller A.N."/>
            <person name="Grigoriev I.V."/>
            <person name="Debuchy R."/>
            <person name="Gladieux P."/>
            <person name="Thoren M.H."/>
            <person name="Johannesson H."/>
        </authorList>
    </citation>
    <scope>NUCLEOTIDE SEQUENCE</scope>
    <source>
        <strain evidence="2">CBS 532.94</strain>
    </source>
</reference>
<feature type="region of interest" description="Disordered" evidence="1">
    <location>
        <begin position="19"/>
        <end position="54"/>
    </location>
</feature>
<proteinExistence type="predicted"/>
<gene>
    <name evidence="2" type="ORF">C8A03DRAFT_11487</name>
</gene>
<evidence type="ECO:0000256" key="1">
    <source>
        <dbReference type="SAM" id="MobiDB-lite"/>
    </source>
</evidence>
<accession>A0AAN7HA66</accession>
<organism evidence="2 3">
    <name type="scientific">Achaetomium macrosporum</name>
    <dbReference type="NCBI Taxonomy" id="79813"/>
    <lineage>
        <taxon>Eukaryota</taxon>
        <taxon>Fungi</taxon>
        <taxon>Dikarya</taxon>
        <taxon>Ascomycota</taxon>
        <taxon>Pezizomycotina</taxon>
        <taxon>Sordariomycetes</taxon>
        <taxon>Sordariomycetidae</taxon>
        <taxon>Sordariales</taxon>
        <taxon>Chaetomiaceae</taxon>
        <taxon>Achaetomium</taxon>
    </lineage>
</organism>
<evidence type="ECO:0000313" key="3">
    <source>
        <dbReference type="Proteomes" id="UP001303760"/>
    </source>
</evidence>
<protein>
    <submittedName>
        <fullName evidence="2">Uncharacterized protein</fullName>
    </submittedName>
</protein>
<dbReference type="AlphaFoldDB" id="A0AAN7HA66"/>
<dbReference type="EMBL" id="MU860010">
    <property type="protein sequence ID" value="KAK4242311.1"/>
    <property type="molecule type" value="Genomic_DNA"/>
</dbReference>